<gene>
    <name evidence="4" type="ORF">RB614_36085</name>
</gene>
<feature type="domain" description="MmgE/PrpD C-terminal" evidence="3">
    <location>
        <begin position="274"/>
        <end position="439"/>
    </location>
</feature>
<dbReference type="InterPro" id="IPR042188">
    <property type="entry name" value="MmgE/PrpD_sf_2"/>
</dbReference>
<dbReference type="Pfam" id="PF19305">
    <property type="entry name" value="MmgE_PrpD_C"/>
    <property type="match status" value="1"/>
</dbReference>
<keyword evidence="5" id="KW-1185">Reference proteome</keyword>
<evidence type="ECO:0000313" key="4">
    <source>
        <dbReference type="EMBL" id="MDQ7909932.1"/>
    </source>
</evidence>
<dbReference type="PANTHER" id="PTHR16943:SF8">
    <property type="entry name" value="2-METHYLCITRATE DEHYDRATASE"/>
    <property type="match status" value="1"/>
</dbReference>
<evidence type="ECO:0000256" key="1">
    <source>
        <dbReference type="ARBA" id="ARBA00006174"/>
    </source>
</evidence>
<dbReference type="InterPro" id="IPR042183">
    <property type="entry name" value="MmgE/PrpD_sf_1"/>
</dbReference>
<evidence type="ECO:0000313" key="5">
    <source>
        <dbReference type="Proteomes" id="UP001230908"/>
    </source>
</evidence>
<sequence length="462" mass="47557">MTGPAVTASARLVAWASRLRLADVPAPVRRSTALHILDTIGCGLAASARGVATAARDLVRDRAAAGDCSLIGGHRRVEAAPAAFANAMLCHGLDYDDTHSGASAHISAVVVPAAVAAAEAHARSGADLLRAVVAATEATARIGLSAPGRFQARGFHPTSVCGVFGAALAAAGLEALPPGRTVHALGVAGSMAAGILECLDDGSEAKPVNAAVAARNGIEAVELARYGVTGPRRVLEGRFGVVAAFAGGSGTALAAAVDTLGTVWESARIAPKPYPVCHLMHAAVDAAAAALDACGAAPDRVAEIVVGVPSAAVPIVLEPLADKRAARTAYHVKFSLPVALAIRLLRGRLDHATIEEALGDPAVRALARRVRYEVAEFPAARDAFPGWAEVVLADGRSFRAEVPVQRGAPEHPMTDRQVLEKFRVNACDALPAPRSRELAERILAIEREPDVRDVFALLSPGK</sequence>
<evidence type="ECO:0000259" key="2">
    <source>
        <dbReference type="Pfam" id="PF03972"/>
    </source>
</evidence>
<dbReference type="Gene3D" id="1.10.4100.10">
    <property type="entry name" value="2-methylcitrate dehydratase PrpD"/>
    <property type="match status" value="1"/>
</dbReference>
<dbReference type="Gene3D" id="3.30.1330.120">
    <property type="entry name" value="2-methylcitrate dehydratase PrpD"/>
    <property type="match status" value="1"/>
</dbReference>
<dbReference type="InterPro" id="IPR045337">
    <property type="entry name" value="MmgE_PrpD_C"/>
</dbReference>
<dbReference type="RefSeq" id="WP_308717186.1">
    <property type="nucleotide sequence ID" value="NZ_JAVHUY010000048.1"/>
</dbReference>
<dbReference type="Proteomes" id="UP001230908">
    <property type="component" value="Unassembled WGS sequence"/>
</dbReference>
<organism evidence="4 5">
    <name type="scientific">Phytohabitans maris</name>
    <dbReference type="NCBI Taxonomy" id="3071409"/>
    <lineage>
        <taxon>Bacteria</taxon>
        <taxon>Bacillati</taxon>
        <taxon>Actinomycetota</taxon>
        <taxon>Actinomycetes</taxon>
        <taxon>Micromonosporales</taxon>
        <taxon>Micromonosporaceae</taxon>
    </lineage>
</organism>
<proteinExistence type="inferred from homology"/>
<accession>A0ABU0ZTX5</accession>
<feature type="domain" description="MmgE/PrpD N-terminal" evidence="2">
    <location>
        <begin position="11"/>
        <end position="250"/>
    </location>
</feature>
<dbReference type="PANTHER" id="PTHR16943">
    <property type="entry name" value="2-METHYLCITRATE DEHYDRATASE-RELATED"/>
    <property type="match status" value="1"/>
</dbReference>
<dbReference type="InterPro" id="IPR045336">
    <property type="entry name" value="MmgE_PrpD_N"/>
</dbReference>
<dbReference type="InterPro" id="IPR005656">
    <property type="entry name" value="MmgE_PrpD"/>
</dbReference>
<reference evidence="4 5" key="1">
    <citation type="submission" date="2023-08" db="EMBL/GenBank/DDBJ databases">
        <title>Phytohabitans sansha sp. nov., isolated from marine sediment.</title>
        <authorList>
            <person name="Zhao Y."/>
            <person name="Yi K."/>
        </authorList>
    </citation>
    <scope>NUCLEOTIDE SEQUENCE [LARGE SCALE GENOMIC DNA]</scope>
    <source>
        <strain evidence="4 5">ZYX-F-186</strain>
    </source>
</reference>
<evidence type="ECO:0000259" key="3">
    <source>
        <dbReference type="Pfam" id="PF19305"/>
    </source>
</evidence>
<comment type="caution">
    <text evidence="4">The sequence shown here is derived from an EMBL/GenBank/DDBJ whole genome shotgun (WGS) entry which is preliminary data.</text>
</comment>
<name>A0ABU0ZTX5_9ACTN</name>
<dbReference type="SUPFAM" id="SSF103378">
    <property type="entry name" value="2-methylcitrate dehydratase PrpD"/>
    <property type="match status" value="1"/>
</dbReference>
<protein>
    <submittedName>
        <fullName evidence="4">MmgE/PrpD family protein</fullName>
    </submittedName>
</protein>
<dbReference type="Pfam" id="PF03972">
    <property type="entry name" value="MmgE_PrpD_N"/>
    <property type="match status" value="1"/>
</dbReference>
<comment type="similarity">
    <text evidence="1">Belongs to the PrpD family.</text>
</comment>
<dbReference type="InterPro" id="IPR036148">
    <property type="entry name" value="MmgE/PrpD_sf"/>
</dbReference>
<dbReference type="EMBL" id="JAVHUY010000048">
    <property type="protein sequence ID" value="MDQ7909932.1"/>
    <property type="molecule type" value="Genomic_DNA"/>
</dbReference>